<evidence type="ECO:0000256" key="6">
    <source>
        <dbReference type="ARBA" id="ARBA00023054"/>
    </source>
</evidence>
<comment type="similarity">
    <text evidence="2">Belongs to the fatty-acid and retinol-binding protein (FARBP) family.</text>
</comment>
<keyword evidence="9" id="KW-1185">Reference proteome</keyword>
<comment type="subcellular location">
    <subcellularLocation>
        <location evidence="1">Secreted</location>
    </subcellularLocation>
</comment>
<dbReference type="Proteomes" id="UP000054047">
    <property type="component" value="Unassembled WGS sequence"/>
</dbReference>
<dbReference type="AlphaFoldDB" id="A0A0C2CCY4"/>
<dbReference type="PANTHER" id="PTHR31418:SF7">
    <property type="entry name" value="FATTY-ACID AND RETINOL-BINDING PROTEIN 1"/>
    <property type="match status" value="1"/>
</dbReference>
<evidence type="ECO:0000313" key="9">
    <source>
        <dbReference type="Proteomes" id="UP000054047"/>
    </source>
</evidence>
<evidence type="ECO:0000256" key="4">
    <source>
        <dbReference type="ARBA" id="ARBA00022525"/>
    </source>
</evidence>
<keyword evidence="4" id="KW-0964">Secreted</keyword>
<evidence type="ECO:0000256" key="2">
    <source>
        <dbReference type="ARBA" id="ARBA00006648"/>
    </source>
</evidence>
<reference evidence="8 9" key="1">
    <citation type="submission" date="2013-12" db="EMBL/GenBank/DDBJ databases">
        <title>Draft genome of the parsitic nematode Ancylostoma duodenale.</title>
        <authorList>
            <person name="Mitreva M."/>
        </authorList>
    </citation>
    <scope>NUCLEOTIDE SEQUENCE [LARGE SCALE GENOMIC DNA]</scope>
    <source>
        <strain evidence="8 9">Zhejiang</strain>
    </source>
</reference>
<dbReference type="Pfam" id="PF05823">
    <property type="entry name" value="Gp-FAR-1"/>
    <property type="match status" value="1"/>
</dbReference>
<evidence type="ECO:0000313" key="8">
    <source>
        <dbReference type="EMBL" id="KIH47732.1"/>
    </source>
</evidence>
<proteinExistence type="inferred from homology"/>
<dbReference type="PANTHER" id="PTHR31418">
    <property type="entry name" value="FATTY-ACID AND RETINOL-BINDING PROTEIN 1"/>
    <property type="match status" value="1"/>
</dbReference>
<dbReference type="GO" id="GO:0008289">
    <property type="term" value="F:lipid binding"/>
    <property type="evidence" value="ECO:0007669"/>
    <property type="project" value="UniProtKB-KW"/>
</dbReference>
<evidence type="ECO:0000256" key="5">
    <source>
        <dbReference type="ARBA" id="ARBA00022729"/>
    </source>
</evidence>
<evidence type="ECO:0000256" key="1">
    <source>
        <dbReference type="ARBA" id="ARBA00004613"/>
    </source>
</evidence>
<dbReference type="Gene3D" id="1.20.120.1100">
    <property type="match status" value="1"/>
</dbReference>
<evidence type="ECO:0000256" key="3">
    <source>
        <dbReference type="ARBA" id="ARBA00017453"/>
    </source>
</evidence>
<dbReference type="InterPro" id="IPR008632">
    <property type="entry name" value="Gp-FAR-1"/>
</dbReference>
<keyword evidence="7" id="KW-0446">Lipid-binding</keyword>
<sequence length="125" mass="14076">MREVYVNFPTYKSDAEVVAAIKAKSPELAARIAEFHSWWNGKAAALGPEAKAYFDAMNEKAYKIRAQFYAGNIPSRAEMKQSALDTINKYKAMSAAGKADFEKHFPLMSKVLSNDEVYKRLQSMN</sequence>
<protein>
    <recommendedName>
        <fullName evidence="3">Fatty-acid and retinol-binding protein 1</fullName>
    </recommendedName>
</protein>
<evidence type="ECO:0000256" key="7">
    <source>
        <dbReference type="ARBA" id="ARBA00023121"/>
    </source>
</evidence>
<organism evidence="8 9">
    <name type="scientific">Ancylostoma duodenale</name>
    <dbReference type="NCBI Taxonomy" id="51022"/>
    <lineage>
        <taxon>Eukaryota</taxon>
        <taxon>Metazoa</taxon>
        <taxon>Ecdysozoa</taxon>
        <taxon>Nematoda</taxon>
        <taxon>Chromadorea</taxon>
        <taxon>Rhabditida</taxon>
        <taxon>Rhabditina</taxon>
        <taxon>Rhabditomorpha</taxon>
        <taxon>Strongyloidea</taxon>
        <taxon>Ancylostomatidae</taxon>
        <taxon>Ancylostomatinae</taxon>
        <taxon>Ancylostoma</taxon>
    </lineage>
</organism>
<keyword evidence="6" id="KW-0175">Coiled coil</keyword>
<dbReference type="GO" id="GO:0005576">
    <property type="term" value="C:extracellular region"/>
    <property type="evidence" value="ECO:0007669"/>
    <property type="project" value="UniProtKB-SubCell"/>
</dbReference>
<dbReference type="OrthoDB" id="5808308at2759"/>
<keyword evidence="5" id="KW-0732">Signal</keyword>
<gene>
    <name evidence="8" type="ORF">ANCDUO_22203</name>
</gene>
<dbReference type="EMBL" id="KN766551">
    <property type="protein sequence ID" value="KIH47732.1"/>
    <property type="molecule type" value="Genomic_DNA"/>
</dbReference>
<name>A0A0C2CCY4_9BILA</name>
<accession>A0A0C2CCY4</accession>